<comment type="caution">
    <text evidence="2">The sequence shown here is derived from an EMBL/GenBank/DDBJ whole genome shotgun (WGS) entry which is preliminary data.</text>
</comment>
<name>A0A413U9Q8_9FIRM</name>
<feature type="transmembrane region" description="Helical" evidence="1">
    <location>
        <begin position="7"/>
        <end position="25"/>
    </location>
</feature>
<feature type="transmembrane region" description="Helical" evidence="1">
    <location>
        <begin position="97"/>
        <end position="120"/>
    </location>
</feature>
<keyword evidence="1" id="KW-0812">Transmembrane</keyword>
<evidence type="ECO:0000313" key="2">
    <source>
        <dbReference type="EMBL" id="RHA99911.1"/>
    </source>
</evidence>
<feature type="transmembrane region" description="Helical" evidence="1">
    <location>
        <begin position="40"/>
        <end position="60"/>
    </location>
</feature>
<sequence>MKKISLILLIPFGSLIGISILFNVYNDYLKMAASQYNYDYLYICLFRLLEALILFISILVYMKDIQKEDNKLIYLIEGVQIISFIMIIIISSFMVNIYILTFPLLNYLFLWILVIAYRIYKQTSNKLKKKIL</sequence>
<keyword evidence="1" id="KW-1133">Transmembrane helix</keyword>
<dbReference type="AlphaFoldDB" id="A0A413U9Q8"/>
<reference evidence="2 3" key="1">
    <citation type="submission" date="2018-08" db="EMBL/GenBank/DDBJ databases">
        <title>A genome reference for cultivated species of the human gut microbiota.</title>
        <authorList>
            <person name="Zou Y."/>
            <person name="Xue W."/>
            <person name="Luo G."/>
        </authorList>
    </citation>
    <scope>NUCLEOTIDE SEQUENCE [LARGE SCALE GENOMIC DNA]</scope>
    <source>
        <strain evidence="2 3">AM42-13AC</strain>
    </source>
</reference>
<proteinExistence type="predicted"/>
<feature type="transmembrane region" description="Helical" evidence="1">
    <location>
        <begin position="72"/>
        <end position="91"/>
    </location>
</feature>
<gene>
    <name evidence="2" type="ORF">DW907_11670</name>
</gene>
<evidence type="ECO:0000313" key="3">
    <source>
        <dbReference type="Proteomes" id="UP000285288"/>
    </source>
</evidence>
<keyword evidence="1" id="KW-0472">Membrane</keyword>
<dbReference type="Proteomes" id="UP000285288">
    <property type="component" value="Unassembled WGS sequence"/>
</dbReference>
<dbReference type="EMBL" id="QSGD01000075">
    <property type="protein sequence ID" value="RHA99911.1"/>
    <property type="molecule type" value="Genomic_DNA"/>
</dbReference>
<evidence type="ECO:0000256" key="1">
    <source>
        <dbReference type="SAM" id="Phobius"/>
    </source>
</evidence>
<protein>
    <submittedName>
        <fullName evidence="2">Uncharacterized protein</fullName>
    </submittedName>
</protein>
<organism evidence="2 3">
    <name type="scientific">Holdemanella biformis</name>
    <dbReference type="NCBI Taxonomy" id="1735"/>
    <lineage>
        <taxon>Bacteria</taxon>
        <taxon>Bacillati</taxon>
        <taxon>Bacillota</taxon>
        <taxon>Erysipelotrichia</taxon>
        <taxon>Erysipelotrichales</taxon>
        <taxon>Erysipelotrichaceae</taxon>
        <taxon>Holdemanella</taxon>
    </lineage>
</organism>
<accession>A0A413U9Q8</accession>